<reference evidence="2" key="1">
    <citation type="journal article" date="2019" name="Beilstein J. Org. Chem.">
        <title>Nanangenines: drimane sesquiterpenoids as the dominant metabolite cohort of a novel Australian fungus, Aspergillus nanangensis.</title>
        <authorList>
            <person name="Lacey H.J."/>
            <person name="Gilchrist C.L.M."/>
            <person name="Crombie A."/>
            <person name="Kalaitzis J.A."/>
            <person name="Vuong D."/>
            <person name="Rutledge P.J."/>
            <person name="Turner P."/>
            <person name="Pitt J.I."/>
            <person name="Lacey E."/>
            <person name="Chooi Y.H."/>
            <person name="Piggott A.M."/>
        </authorList>
    </citation>
    <scope>NUCLEOTIDE SEQUENCE</scope>
    <source>
        <strain evidence="2">MST-FP2251</strain>
    </source>
</reference>
<protein>
    <submittedName>
        <fullName evidence="2">Uncharacterized protein</fullName>
    </submittedName>
</protein>
<dbReference type="AlphaFoldDB" id="A0AAD4CLN7"/>
<reference evidence="2" key="2">
    <citation type="submission" date="2020-02" db="EMBL/GenBank/DDBJ databases">
        <authorList>
            <person name="Gilchrist C.L.M."/>
            <person name="Chooi Y.-H."/>
        </authorList>
    </citation>
    <scope>NUCLEOTIDE SEQUENCE</scope>
    <source>
        <strain evidence="2">MST-FP2251</strain>
    </source>
</reference>
<sequence length="269" mass="31763">MTSSSQPIENMPEDVFYHHSSWPERWSHPSFQKKQEWVNHLWYRESGRYASSFLHRNISEDFPWGFIIYRTIYTPESDELWPAVLSKFTRYIHYEIDCQCDVVDDRMPEQLVHESHQDVIISDKKWDGASVDQIRENFLSYLVTTPRGLEFTNPRFKGCLVIDAPALESLLHAPEPENWQFGMQRPFVGMVDAQYVEGQRWMPTGYWGYIRVELGHLWFLYLQLTWDDLHELVLPAGEFIPVYNEDLGSAQDEEGNPQSVLRNRGGRRT</sequence>
<feature type="region of interest" description="Disordered" evidence="1">
    <location>
        <begin position="248"/>
        <end position="269"/>
    </location>
</feature>
<accession>A0AAD4CLN7</accession>
<gene>
    <name evidence="2" type="ORF">FE257_008183</name>
</gene>
<evidence type="ECO:0000313" key="2">
    <source>
        <dbReference type="EMBL" id="KAF9888814.1"/>
    </source>
</evidence>
<keyword evidence="3" id="KW-1185">Reference proteome</keyword>
<evidence type="ECO:0000313" key="3">
    <source>
        <dbReference type="Proteomes" id="UP001194746"/>
    </source>
</evidence>
<dbReference type="EMBL" id="VCAU01000042">
    <property type="protein sequence ID" value="KAF9888814.1"/>
    <property type="molecule type" value="Genomic_DNA"/>
</dbReference>
<dbReference type="Proteomes" id="UP001194746">
    <property type="component" value="Unassembled WGS sequence"/>
</dbReference>
<comment type="caution">
    <text evidence="2">The sequence shown here is derived from an EMBL/GenBank/DDBJ whole genome shotgun (WGS) entry which is preliminary data.</text>
</comment>
<name>A0AAD4CLN7_ASPNN</name>
<proteinExistence type="predicted"/>
<evidence type="ECO:0000256" key="1">
    <source>
        <dbReference type="SAM" id="MobiDB-lite"/>
    </source>
</evidence>
<organism evidence="2 3">
    <name type="scientific">Aspergillus nanangensis</name>
    <dbReference type="NCBI Taxonomy" id="2582783"/>
    <lineage>
        <taxon>Eukaryota</taxon>
        <taxon>Fungi</taxon>
        <taxon>Dikarya</taxon>
        <taxon>Ascomycota</taxon>
        <taxon>Pezizomycotina</taxon>
        <taxon>Eurotiomycetes</taxon>
        <taxon>Eurotiomycetidae</taxon>
        <taxon>Eurotiales</taxon>
        <taxon>Aspergillaceae</taxon>
        <taxon>Aspergillus</taxon>
        <taxon>Aspergillus subgen. Circumdati</taxon>
    </lineage>
</organism>